<dbReference type="EMBL" id="UZAL01001543">
    <property type="protein sequence ID" value="VDO77820.1"/>
    <property type="molecule type" value="Genomic_DNA"/>
</dbReference>
<name>A0A183NH05_9TREM</name>
<gene>
    <name evidence="2" type="ORF">SMTD_LOCUS1391</name>
</gene>
<evidence type="ECO:0000313" key="3">
    <source>
        <dbReference type="Proteomes" id="UP000269396"/>
    </source>
</evidence>
<evidence type="ECO:0000256" key="1">
    <source>
        <dbReference type="SAM" id="MobiDB-lite"/>
    </source>
</evidence>
<evidence type="ECO:0000313" key="2">
    <source>
        <dbReference type="EMBL" id="VDO77820.1"/>
    </source>
</evidence>
<dbReference type="Proteomes" id="UP000269396">
    <property type="component" value="Unassembled WGS sequence"/>
</dbReference>
<sequence>MIDLPFPCRNEQCMINSILILKLLQYKNNNNGFGVYDHTKLTVCLDIHNHINSVLLSPPMMSTSLYNNNTNTINNGNSSMNTNSYKDTTLNPNILPLLKHQLPRQELNESYSKKKCQYQPKSSCSITSNHSFKFNQDYNKNKLDNVIEHSTIQQINNKLKCHYIQNQLNTIHNPIVYYSNLTTNDQKYKNIYKTSWNHQYKRIYTLKSRKYKKKKNLLKSTNKFNKNNLIHLKSKLLKNEYFNKNLPYKSINPIHKTNQIKTRNIENFLHQTVNINNNNNNNSNNNSSNNTNNQDGDNLHNEIFESINTIYSNYAFNPFKTSITNQNNNFENKINDILKPITSSNEINQIVHCSNLLKKNNYLSSFLSSSSSSSSGSSSILTLPQLSSHLSPLSIKSLYDNEKLYLKQNNIRKHFQKLTNSIFNYNYTSNPIYSNSYYSINNDKPLDLRNPLQIHLNTMLYKNKNYNNNNNNDNNSNDKLFNEIEKLSKSYLSMGNFNSNEIWSTIFTLLNRKLNQFSQINQSKFHSNFF</sequence>
<accession>A0A183NH05</accession>
<feature type="region of interest" description="Disordered" evidence="1">
    <location>
        <begin position="276"/>
        <end position="299"/>
    </location>
</feature>
<organism evidence="2 3">
    <name type="scientific">Schistosoma mattheei</name>
    <dbReference type="NCBI Taxonomy" id="31246"/>
    <lineage>
        <taxon>Eukaryota</taxon>
        <taxon>Metazoa</taxon>
        <taxon>Spiralia</taxon>
        <taxon>Lophotrochozoa</taxon>
        <taxon>Platyhelminthes</taxon>
        <taxon>Trematoda</taxon>
        <taxon>Digenea</taxon>
        <taxon>Strigeidida</taxon>
        <taxon>Schistosomatoidea</taxon>
        <taxon>Schistosomatidae</taxon>
        <taxon>Schistosoma</taxon>
    </lineage>
</organism>
<protein>
    <submittedName>
        <fullName evidence="2">Uncharacterized protein</fullName>
    </submittedName>
</protein>
<proteinExistence type="predicted"/>
<reference evidence="2 3" key="1">
    <citation type="submission" date="2018-11" db="EMBL/GenBank/DDBJ databases">
        <authorList>
            <consortium name="Pathogen Informatics"/>
        </authorList>
    </citation>
    <scope>NUCLEOTIDE SEQUENCE [LARGE SCALE GENOMIC DNA]</scope>
    <source>
        <strain>Denwood</strain>
        <strain evidence="3">Zambia</strain>
    </source>
</reference>
<dbReference type="AlphaFoldDB" id="A0A183NH05"/>
<keyword evidence="3" id="KW-1185">Reference proteome</keyword>
<feature type="compositionally biased region" description="Low complexity" evidence="1">
    <location>
        <begin position="276"/>
        <end position="293"/>
    </location>
</feature>